<accession>A0A1I7YMM6</accession>
<keyword evidence="2 5" id="KW-0479">Metal-binding</keyword>
<organism evidence="7 8">
    <name type="scientific">Steinernema glaseri</name>
    <dbReference type="NCBI Taxonomy" id="37863"/>
    <lineage>
        <taxon>Eukaryota</taxon>
        <taxon>Metazoa</taxon>
        <taxon>Ecdysozoa</taxon>
        <taxon>Nematoda</taxon>
        <taxon>Chromadorea</taxon>
        <taxon>Rhabditida</taxon>
        <taxon>Tylenchina</taxon>
        <taxon>Panagrolaimomorpha</taxon>
        <taxon>Strongyloidoidea</taxon>
        <taxon>Steinernematidae</taxon>
        <taxon>Steinernema</taxon>
    </lineage>
</organism>
<protein>
    <submittedName>
        <fullName evidence="8">Unspecific monooxygenase</fullName>
    </submittedName>
</protein>
<keyword evidence="4 6" id="KW-0503">Monooxygenase</keyword>
<dbReference type="PRINTS" id="PR00385">
    <property type="entry name" value="P450"/>
</dbReference>
<dbReference type="GO" id="GO:0006805">
    <property type="term" value="P:xenobiotic metabolic process"/>
    <property type="evidence" value="ECO:0007669"/>
    <property type="project" value="TreeGrafter"/>
</dbReference>
<evidence type="ECO:0000313" key="8">
    <source>
        <dbReference type="WBParaSite" id="L893_g17869.t1"/>
    </source>
</evidence>
<dbReference type="AlphaFoldDB" id="A0A1I7YMM6"/>
<proteinExistence type="inferred from homology"/>
<evidence type="ECO:0000313" key="7">
    <source>
        <dbReference type="Proteomes" id="UP000095287"/>
    </source>
</evidence>
<dbReference type="InterPro" id="IPR001128">
    <property type="entry name" value="Cyt_P450"/>
</dbReference>
<evidence type="ECO:0000256" key="1">
    <source>
        <dbReference type="ARBA" id="ARBA00010617"/>
    </source>
</evidence>
<dbReference type="InterPro" id="IPR017972">
    <property type="entry name" value="Cyt_P450_CS"/>
</dbReference>
<keyword evidence="7" id="KW-1185">Reference proteome</keyword>
<dbReference type="GO" id="GO:0020037">
    <property type="term" value="F:heme binding"/>
    <property type="evidence" value="ECO:0007669"/>
    <property type="project" value="InterPro"/>
</dbReference>
<evidence type="ECO:0000256" key="5">
    <source>
        <dbReference type="PIRSR" id="PIRSR602401-1"/>
    </source>
</evidence>
<dbReference type="InterPro" id="IPR036396">
    <property type="entry name" value="Cyt_P450_sf"/>
</dbReference>
<reference evidence="8" key="1">
    <citation type="submission" date="2016-11" db="UniProtKB">
        <authorList>
            <consortium name="WormBaseParasite"/>
        </authorList>
    </citation>
    <scope>IDENTIFICATION</scope>
</reference>
<dbReference type="PANTHER" id="PTHR24300:SF375">
    <property type="entry name" value="CYTOCHROME P450 FAMILY"/>
    <property type="match status" value="1"/>
</dbReference>
<feature type="binding site" description="axial binding residue" evidence="5">
    <location>
        <position position="149"/>
    </location>
    <ligand>
        <name>heme</name>
        <dbReference type="ChEBI" id="CHEBI:30413"/>
    </ligand>
    <ligandPart>
        <name>Fe</name>
        <dbReference type="ChEBI" id="CHEBI:18248"/>
    </ligandPart>
</feature>
<dbReference type="GO" id="GO:0006082">
    <property type="term" value="P:organic acid metabolic process"/>
    <property type="evidence" value="ECO:0007669"/>
    <property type="project" value="TreeGrafter"/>
</dbReference>
<name>A0A1I7YMM6_9BILA</name>
<dbReference type="GO" id="GO:0005737">
    <property type="term" value="C:cytoplasm"/>
    <property type="evidence" value="ECO:0007669"/>
    <property type="project" value="TreeGrafter"/>
</dbReference>
<evidence type="ECO:0000256" key="4">
    <source>
        <dbReference type="ARBA" id="ARBA00023033"/>
    </source>
</evidence>
<comment type="similarity">
    <text evidence="1 6">Belongs to the cytochrome P450 family.</text>
</comment>
<dbReference type="GO" id="GO:0005506">
    <property type="term" value="F:iron ion binding"/>
    <property type="evidence" value="ECO:0007669"/>
    <property type="project" value="InterPro"/>
</dbReference>
<keyword evidence="3 5" id="KW-0408">Iron</keyword>
<comment type="cofactor">
    <cofactor evidence="5">
        <name>heme</name>
        <dbReference type="ChEBI" id="CHEBI:30413"/>
    </cofactor>
</comment>
<evidence type="ECO:0000256" key="2">
    <source>
        <dbReference type="ARBA" id="ARBA00022723"/>
    </source>
</evidence>
<dbReference type="GO" id="GO:0016712">
    <property type="term" value="F:oxidoreductase activity, acting on paired donors, with incorporation or reduction of molecular oxygen, reduced flavin or flavoprotein as one donor, and incorporation of one atom of oxygen"/>
    <property type="evidence" value="ECO:0007669"/>
    <property type="project" value="TreeGrafter"/>
</dbReference>
<dbReference type="PROSITE" id="PS00086">
    <property type="entry name" value="CYTOCHROME_P450"/>
    <property type="match status" value="1"/>
</dbReference>
<dbReference type="Gene3D" id="1.10.630.10">
    <property type="entry name" value="Cytochrome P450"/>
    <property type="match status" value="1"/>
</dbReference>
<dbReference type="SUPFAM" id="SSF48264">
    <property type="entry name" value="Cytochrome P450"/>
    <property type="match status" value="1"/>
</dbReference>
<sequence length="204" mass="23032">MAANLLDLYFGGTETSISSLLWAFLFMMKKPKIQKKLRAEVLKTTGGNRHVEITDKANMPYANAVVTEILRRSSIVMFNILHETTAESIVGDYKLPKGTVISPQVSVVLRDQTLFKNPLEFNPDRYLDNKNGKLLEKKVIPFGLGKRACLGESLARAEIFLVLTNFVQRYKFSPLPGQSIDLTPVSIVTNLNRTRPYRMIVEKV</sequence>
<keyword evidence="5 6" id="KW-0349">Heme</keyword>
<evidence type="ECO:0000256" key="6">
    <source>
        <dbReference type="RuleBase" id="RU000461"/>
    </source>
</evidence>
<dbReference type="InterPro" id="IPR050182">
    <property type="entry name" value="Cytochrome_P450_fam2"/>
</dbReference>
<keyword evidence="6" id="KW-0560">Oxidoreductase</keyword>
<dbReference type="PRINTS" id="PR00463">
    <property type="entry name" value="EP450I"/>
</dbReference>
<dbReference type="WBParaSite" id="L893_g17869.t1">
    <property type="protein sequence ID" value="L893_g17869.t1"/>
    <property type="gene ID" value="L893_g17869"/>
</dbReference>
<dbReference type="PANTHER" id="PTHR24300">
    <property type="entry name" value="CYTOCHROME P450 508A4-RELATED"/>
    <property type="match status" value="1"/>
</dbReference>
<dbReference type="Pfam" id="PF00067">
    <property type="entry name" value="p450"/>
    <property type="match status" value="1"/>
</dbReference>
<dbReference type="Proteomes" id="UP000095287">
    <property type="component" value="Unplaced"/>
</dbReference>
<dbReference type="InterPro" id="IPR002401">
    <property type="entry name" value="Cyt_P450_E_grp-I"/>
</dbReference>
<evidence type="ECO:0000256" key="3">
    <source>
        <dbReference type="ARBA" id="ARBA00023004"/>
    </source>
</evidence>